<dbReference type="EMBL" id="JAEFBJ010000001">
    <property type="protein sequence ID" value="KAG7654350.1"/>
    <property type="molecule type" value="Genomic_DNA"/>
</dbReference>
<dbReference type="PROSITE" id="PS50181">
    <property type="entry name" value="FBOX"/>
    <property type="match status" value="1"/>
</dbReference>
<organism evidence="2 3">
    <name type="scientific">Arabidopsis suecica</name>
    <name type="common">Swedish thale-cress</name>
    <name type="synonym">Cardaminopsis suecica</name>
    <dbReference type="NCBI Taxonomy" id="45249"/>
    <lineage>
        <taxon>Eukaryota</taxon>
        <taxon>Viridiplantae</taxon>
        <taxon>Streptophyta</taxon>
        <taxon>Embryophyta</taxon>
        <taxon>Tracheophyta</taxon>
        <taxon>Spermatophyta</taxon>
        <taxon>Magnoliopsida</taxon>
        <taxon>eudicotyledons</taxon>
        <taxon>Gunneridae</taxon>
        <taxon>Pentapetalae</taxon>
        <taxon>rosids</taxon>
        <taxon>malvids</taxon>
        <taxon>Brassicales</taxon>
        <taxon>Brassicaceae</taxon>
        <taxon>Camelineae</taxon>
        <taxon>Arabidopsis</taxon>
    </lineage>
</organism>
<dbReference type="AlphaFoldDB" id="A0A8T2H4R0"/>
<protein>
    <submittedName>
        <fullName evidence="2">F-box-like domain superfamily</fullName>
    </submittedName>
</protein>
<dbReference type="Proteomes" id="UP000694251">
    <property type="component" value="Chromosome 1"/>
</dbReference>
<dbReference type="PANTHER" id="PTHR31672">
    <property type="entry name" value="BNACNNG10540D PROTEIN"/>
    <property type="match status" value="1"/>
</dbReference>
<evidence type="ECO:0000313" key="2">
    <source>
        <dbReference type="EMBL" id="KAG7654350.1"/>
    </source>
</evidence>
<dbReference type="InterPro" id="IPR001810">
    <property type="entry name" value="F-box_dom"/>
</dbReference>
<dbReference type="SMART" id="SM00256">
    <property type="entry name" value="FBOX"/>
    <property type="match status" value="1"/>
</dbReference>
<reference evidence="2 3" key="1">
    <citation type="submission" date="2020-12" db="EMBL/GenBank/DDBJ databases">
        <title>Concerted genomic and epigenomic changes stabilize Arabidopsis allopolyploids.</title>
        <authorList>
            <person name="Chen Z."/>
        </authorList>
    </citation>
    <scope>NUCLEOTIDE SEQUENCE [LARGE SCALE GENOMIC DNA]</scope>
    <source>
        <strain evidence="2">As9502</strain>
        <tissue evidence="2">Leaf</tissue>
    </source>
</reference>
<proteinExistence type="predicted"/>
<keyword evidence="3" id="KW-1185">Reference proteome</keyword>
<dbReference type="InterPro" id="IPR050796">
    <property type="entry name" value="SCF_F-box_component"/>
</dbReference>
<dbReference type="PANTHER" id="PTHR31672:SF13">
    <property type="entry name" value="F-BOX PROTEIN CPR30-LIKE"/>
    <property type="match status" value="1"/>
</dbReference>
<dbReference type="Pfam" id="PF00646">
    <property type="entry name" value="F-box"/>
    <property type="match status" value="1"/>
</dbReference>
<evidence type="ECO:0000259" key="1">
    <source>
        <dbReference type="PROSITE" id="PS50181"/>
    </source>
</evidence>
<evidence type="ECO:0000313" key="3">
    <source>
        <dbReference type="Proteomes" id="UP000694251"/>
    </source>
</evidence>
<dbReference type="CDD" id="cd22157">
    <property type="entry name" value="F-box_AtFBW1-like"/>
    <property type="match status" value="1"/>
</dbReference>
<comment type="caution">
    <text evidence="2">The sequence shown here is derived from an EMBL/GenBank/DDBJ whole genome shotgun (WGS) entry which is preliminary data.</text>
</comment>
<accession>A0A8T2H4R0</accession>
<sequence length="160" mass="18499">MDVTLPHHVVEDILERLPVKTLRKFKCVCSTWRSTIDSQRFKDRHMIHGQLLEDPDILLLGRWDPPSLSKNASLMTLTFDSSTMPFSFKIQTIPGKANFYKVTQSKKKKKKTLLVYDSNMEATGLVLYDMTQSERTFANFCLSFKNRETPTAYFPSLITI</sequence>
<feature type="domain" description="F-box" evidence="1">
    <location>
        <begin position="1"/>
        <end position="44"/>
    </location>
</feature>
<name>A0A8T2H4R0_ARASU</name>
<dbReference type="OrthoDB" id="1089184at2759"/>
<gene>
    <name evidence="2" type="ORF">ISN44_As01g015380</name>
</gene>